<dbReference type="InterPro" id="IPR029025">
    <property type="entry name" value="T3SS_substrate_exporter_C"/>
</dbReference>
<dbReference type="GO" id="GO:0005886">
    <property type="term" value="C:plasma membrane"/>
    <property type="evidence" value="ECO:0007669"/>
    <property type="project" value="TreeGrafter"/>
</dbReference>
<dbReference type="Pfam" id="PF01312">
    <property type="entry name" value="Bac_export_2"/>
    <property type="match status" value="1"/>
</dbReference>
<evidence type="ECO:0000313" key="3">
    <source>
        <dbReference type="Proteomes" id="UP000199322"/>
    </source>
</evidence>
<keyword evidence="3" id="KW-1185">Reference proteome</keyword>
<dbReference type="PANTHER" id="PTHR30531:SF12">
    <property type="entry name" value="FLAGELLAR BIOSYNTHETIC PROTEIN FLHB"/>
    <property type="match status" value="1"/>
</dbReference>
<dbReference type="EMBL" id="FMYV01000012">
    <property type="protein sequence ID" value="SDC90537.1"/>
    <property type="molecule type" value="Genomic_DNA"/>
</dbReference>
<dbReference type="Proteomes" id="UP000199322">
    <property type="component" value="Unassembled WGS sequence"/>
</dbReference>
<gene>
    <name evidence="2" type="ORF">E4650_03775</name>
    <name evidence="1" type="ORF">SAMN04488588_2048</name>
</gene>
<dbReference type="GO" id="GO:0009306">
    <property type="term" value="P:protein secretion"/>
    <property type="evidence" value="ECO:0007669"/>
    <property type="project" value="InterPro"/>
</dbReference>
<dbReference type="SUPFAM" id="SSF160544">
    <property type="entry name" value="EscU C-terminal domain-like"/>
    <property type="match status" value="1"/>
</dbReference>
<dbReference type="EMBL" id="SRME01000001">
    <property type="protein sequence ID" value="TGG89315.1"/>
    <property type="molecule type" value="Genomic_DNA"/>
</dbReference>
<evidence type="ECO:0000313" key="1">
    <source>
        <dbReference type="EMBL" id="SDC90537.1"/>
    </source>
</evidence>
<proteinExistence type="predicted"/>
<protein>
    <submittedName>
        <fullName evidence="1 2">Flagellar biosynthesis protein</fullName>
    </submittedName>
</protein>
<dbReference type="AlphaFoldDB" id="A0A1G6QFS3"/>
<sequence length="93" mass="10670">MNYNDKKNFKKAVALRYRKGTDKAPKVVAKGLNDIAKKILEVAEEESVTVIEDQNAVEEFYGIDLNLEIPPEMYKIAAEVLAYVYTMDRKNKK</sequence>
<evidence type="ECO:0000313" key="2">
    <source>
        <dbReference type="EMBL" id="TGG89315.1"/>
    </source>
</evidence>
<accession>A0A1G6QFS3</accession>
<keyword evidence="1" id="KW-0966">Cell projection</keyword>
<dbReference type="Gene3D" id="3.40.1690.10">
    <property type="entry name" value="secretion proteins EscU"/>
    <property type="match status" value="1"/>
</dbReference>
<keyword evidence="1" id="KW-0969">Cilium</keyword>
<dbReference type="InterPro" id="IPR006135">
    <property type="entry name" value="T3SS_substrate_exporter"/>
</dbReference>
<dbReference type="STRING" id="28234.SAMN04488588_2048"/>
<evidence type="ECO:0000313" key="4">
    <source>
        <dbReference type="Proteomes" id="UP000297288"/>
    </source>
</evidence>
<organism evidence="1 3">
    <name type="scientific">Geotoga petraea</name>
    <dbReference type="NCBI Taxonomy" id="28234"/>
    <lineage>
        <taxon>Bacteria</taxon>
        <taxon>Thermotogati</taxon>
        <taxon>Thermotogota</taxon>
        <taxon>Thermotogae</taxon>
        <taxon>Petrotogales</taxon>
        <taxon>Petrotogaceae</taxon>
        <taxon>Geotoga</taxon>
    </lineage>
</organism>
<dbReference type="OrthoDB" id="5244399at2"/>
<dbReference type="PANTHER" id="PTHR30531">
    <property type="entry name" value="FLAGELLAR BIOSYNTHETIC PROTEIN FLHB"/>
    <property type="match status" value="1"/>
</dbReference>
<dbReference type="RefSeq" id="WP_091405630.1">
    <property type="nucleotide sequence ID" value="NZ_FMYV01000012.1"/>
</dbReference>
<name>A0A1G6QFS3_9BACT</name>
<reference evidence="1 3" key="1">
    <citation type="submission" date="2016-10" db="EMBL/GenBank/DDBJ databases">
        <authorList>
            <person name="de Groot N.N."/>
        </authorList>
    </citation>
    <scope>NUCLEOTIDE SEQUENCE [LARGE SCALE GENOMIC DNA]</scope>
    <source>
        <strain evidence="1 3">WG14</strain>
    </source>
</reference>
<keyword evidence="1" id="KW-0282">Flagellum</keyword>
<reference evidence="2 4" key="2">
    <citation type="submission" date="2019-04" db="EMBL/GenBank/DDBJ databases">
        <title>Draft genome sequence data and analysis of a Fermenting Bacterium, Geotoga petraea strain HO-Geo1, isolated from heavy-oil petroleum reservoir in Russia.</title>
        <authorList>
            <person name="Grouzdev D.S."/>
            <person name="Semenova E.M."/>
            <person name="Sokolova D.S."/>
            <person name="Tourova T.P."/>
            <person name="Poltaraus A.B."/>
            <person name="Nazina T.N."/>
        </authorList>
    </citation>
    <scope>NUCLEOTIDE SEQUENCE [LARGE SCALE GENOMIC DNA]</scope>
    <source>
        <strain evidence="2 4">HO-Geo1</strain>
    </source>
</reference>
<dbReference type="Proteomes" id="UP000297288">
    <property type="component" value="Unassembled WGS sequence"/>
</dbReference>